<evidence type="ECO:0008006" key="3">
    <source>
        <dbReference type="Google" id="ProtNLM"/>
    </source>
</evidence>
<evidence type="ECO:0000313" key="2">
    <source>
        <dbReference type="Proteomes" id="UP000002875"/>
    </source>
</evidence>
<organism evidence="1 2">
    <name type="scientific">Emticicia oligotrophica (strain DSM 17448 / CIP 109782 / MTCC 6937 / GPTSA100-15)</name>
    <dbReference type="NCBI Taxonomy" id="929562"/>
    <lineage>
        <taxon>Bacteria</taxon>
        <taxon>Pseudomonadati</taxon>
        <taxon>Bacteroidota</taxon>
        <taxon>Cytophagia</taxon>
        <taxon>Cytophagales</taxon>
        <taxon>Leadbetterellaceae</taxon>
        <taxon>Emticicia</taxon>
    </lineage>
</organism>
<reference evidence="1 2" key="1">
    <citation type="submission" date="2011-07" db="EMBL/GenBank/DDBJ databases">
        <title>The complete genome of chromosome of Emticicia oligotrophica DSM 17448.</title>
        <authorList>
            <consortium name="US DOE Joint Genome Institute (JGI-PGF)"/>
            <person name="Lucas S."/>
            <person name="Han J."/>
            <person name="Lapidus A."/>
            <person name="Bruce D."/>
            <person name="Goodwin L."/>
            <person name="Pitluck S."/>
            <person name="Peters L."/>
            <person name="Kyrpides N."/>
            <person name="Mavromatis K."/>
            <person name="Ivanova N."/>
            <person name="Ovchinnikova G."/>
            <person name="Teshima H."/>
            <person name="Detter J.C."/>
            <person name="Tapia R."/>
            <person name="Han C."/>
            <person name="Land M."/>
            <person name="Hauser L."/>
            <person name="Markowitz V."/>
            <person name="Cheng J.-F."/>
            <person name="Hugenholtz P."/>
            <person name="Woyke T."/>
            <person name="Wu D."/>
            <person name="Tindall B."/>
            <person name="Pomrenke H."/>
            <person name="Brambilla E."/>
            <person name="Klenk H.-P."/>
            <person name="Eisen J.A."/>
        </authorList>
    </citation>
    <scope>NUCLEOTIDE SEQUENCE [LARGE SCALE GENOMIC DNA]</scope>
    <source>
        <strain evidence="1 2">DSM 17448</strain>
    </source>
</reference>
<dbReference type="Proteomes" id="UP000002875">
    <property type="component" value="Chromosome"/>
</dbReference>
<dbReference type="InterPro" id="IPR025234">
    <property type="entry name" value="YjzH-like"/>
</dbReference>
<sequence length="65" mass="7452">MPKWEYRTLTVNRNETNKFIDRLNTLGEEGWELISTFTIESKSVGLFDSGSETSGIVAVLKREKE</sequence>
<dbReference type="RefSeq" id="WP_015027862.1">
    <property type="nucleotide sequence ID" value="NC_018748.1"/>
</dbReference>
<protein>
    <recommendedName>
        <fullName evidence="3">DUF4177 domain-containing protein</fullName>
    </recommendedName>
</protein>
<gene>
    <name evidence="1" type="ordered locus">Emtol_1011</name>
</gene>
<evidence type="ECO:0000313" key="1">
    <source>
        <dbReference type="EMBL" id="AFK02162.1"/>
    </source>
</evidence>
<accession>A0ABN4AJ79</accession>
<dbReference type="Pfam" id="PF13783">
    <property type="entry name" value="DUF4177"/>
    <property type="match status" value="1"/>
</dbReference>
<dbReference type="EMBL" id="CP002961">
    <property type="protein sequence ID" value="AFK02162.1"/>
    <property type="molecule type" value="Genomic_DNA"/>
</dbReference>
<keyword evidence="2" id="KW-1185">Reference proteome</keyword>
<name>A0ABN4AJ79_EMTOG</name>
<proteinExistence type="predicted"/>